<protein>
    <submittedName>
        <fullName evidence="2">GH12741</fullName>
    </submittedName>
</protein>
<proteinExistence type="predicted"/>
<accession>B4JKV9</accession>
<feature type="region of interest" description="Disordered" evidence="1">
    <location>
        <begin position="37"/>
        <end position="97"/>
    </location>
</feature>
<dbReference type="Proteomes" id="UP000001070">
    <property type="component" value="Unassembled WGS sequence"/>
</dbReference>
<evidence type="ECO:0000313" key="2">
    <source>
        <dbReference type="EMBL" id="EDW00212.1"/>
    </source>
</evidence>
<dbReference type="AlphaFoldDB" id="B4JKV9"/>
<name>B4JKV9_DROGR</name>
<sequence>MSHRQEQMKMFTEDAVVKLVECAKRLQLSSVLTKEAKAERLPKESGQYSVLTMNEQKRNPEHIRRQLGTANRKLRRPDGDVVPSPTPPPSPRERDNLSELRDDYMETAQLIDQIKLEAKMINADMLYCAQHHRDITLVQEIELETVTRSLNSLDSLAGNLGAQLEGNEFNDIMQRCNNALKRFNDRDFIKFEGPADFAHIKQAIAN</sequence>
<dbReference type="EMBL" id="CH916370">
    <property type="protein sequence ID" value="EDW00212.1"/>
    <property type="molecule type" value="Genomic_DNA"/>
</dbReference>
<dbReference type="InParanoid" id="B4JKV9"/>
<evidence type="ECO:0000256" key="1">
    <source>
        <dbReference type="SAM" id="MobiDB-lite"/>
    </source>
</evidence>
<dbReference type="OMA" id="TPRGVQC"/>
<evidence type="ECO:0000313" key="3">
    <source>
        <dbReference type="Proteomes" id="UP000001070"/>
    </source>
</evidence>
<organism evidence="3">
    <name type="scientific">Drosophila grimshawi</name>
    <name type="common">Hawaiian fruit fly</name>
    <name type="synonym">Idiomyia grimshawi</name>
    <dbReference type="NCBI Taxonomy" id="7222"/>
    <lineage>
        <taxon>Eukaryota</taxon>
        <taxon>Metazoa</taxon>
        <taxon>Ecdysozoa</taxon>
        <taxon>Arthropoda</taxon>
        <taxon>Hexapoda</taxon>
        <taxon>Insecta</taxon>
        <taxon>Pterygota</taxon>
        <taxon>Neoptera</taxon>
        <taxon>Endopterygota</taxon>
        <taxon>Diptera</taxon>
        <taxon>Brachycera</taxon>
        <taxon>Muscomorpha</taxon>
        <taxon>Ephydroidea</taxon>
        <taxon>Drosophilidae</taxon>
        <taxon>Drosophila</taxon>
        <taxon>Hawaiian Drosophila</taxon>
    </lineage>
</organism>
<feature type="compositionally biased region" description="Basic and acidic residues" evidence="1">
    <location>
        <begin position="55"/>
        <end position="64"/>
    </location>
</feature>
<dbReference type="eggNOG" id="ENOG502T70Y">
    <property type="taxonomic scope" value="Eukaryota"/>
</dbReference>
<keyword evidence="3" id="KW-1185">Reference proteome</keyword>
<gene>
    <name evidence="2" type="primary">Dgri\GH12741</name>
    <name evidence="2" type="ORF">Dgri_GH12741</name>
</gene>
<reference evidence="2 3" key="1">
    <citation type="journal article" date="2007" name="Nature">
        <title>Evolution of genes and genomes on the Drosophila phylogeny.</title>
        <authorList>
            <consortium name="Drosophila 12 Genomes Consortium"/>
            <person name="Clark A.G."/>
            <person name="Eisen M.B."/>
            <person name="Smith D.R."/>
            <person name="Bergman C.M."/>
            <person name="Oliver B."/>
            <person name="Markow T.A."/>
            <person name="Kaufman T.C."/>
            <person name="Kellis M."/>
            <person name="Gelbart W."/>
            <person name="Iyer V.N."/>
            <person name="Pollard D.A."/>
            <person name="Sackton T.B."/>
            <person name="Larracuente A.M."/>
            <person name="Singh N.D."/>
            <person name="Abad J.P."/>
            <person name="Abt D.N."/>
            <person name="Adryan B."/>
            <person name="Aguade M."/>
            <person name="Akashi H."/>
            <person name="Anderson W.W."/>
            <person name="Aquadro C.F."/>
            <person name="Ardell D.H."/>
            <person name="Arguello R."/>
            <person name="Artieri C.G."/>
            <person name="Barbash D.A."/>
            <person name="Barker D."/>
            <person name="Barsanti P."/>
            <person name="Batterham P."/>
            <person name="Batzoglou S."/>
            <person name="Begun D."/>
            <person name="Bhutkar A."/>
            <person name="Blanco E."/>
            <person name="Bosak S.A."/>
            <person name="Bradley R.K."/>
            <person name="Brand A.D."/>
            <person name="Brent M.R."/>
            <person name="Brooks A.N."/>
            <person name="Brown R.H."/>
            <person name="Butlin R.K."/>
            <person name="Caggese C."/>
            <person name="Calvi B.R."/>
            <person name="Bernardo de Carvalho A."/>
            <person name="Caspi A."/>
            <person name="Castrezana S."/>
            <person name="Celniker S.E."/>
            <person name="Chang J.L."/>
            <person name="Chapple C."/>
            <person name="Chatterji S."/>
            <person name="Chinwalla A."/>
            <person name="Civetta A."/>
            <person name="Clifton S.W."/>
            <person name="Comeron J.M."/>
            <person name="Costello J.C."/>
            <person name="Coyne J.A."/>
            <person name="Daub J."/>
            <person name="David R.G."/>
            <person name="Delcher A.L."/>
            <person name="Delehaunty K."/>
            <person name="Do C.B."/>
            <person name="Ebling H."/>
            <person name="Edwards K."/>
            <person name="Eickbush T."/>
            <person name="Evans J.D."/>
            <person name="Filipski A."/>
            <person name="Findeiss S."/>
            <person name="Freyhult E."/>
            <person name="Fulton L."/>
            <person name="Fulton R."/>
            <person name="Garcia A.C."/>
            <person name="Gardiner A."/>
            <person name="Garfield D.A."/>
            <person name="Garvin B.E."/>
            <person name="Gibson G."/>
            <person name="Gilbert D."/>
            <person name="Gnerre S."/>
            <person name="Godfrey J."/>
            <person name="Good R."/>
            <person name="Gotea V."/>
            <person name="Gravely B."/>
            <person name="Greenberg A.J."/>
            <person name="Griffiths-Jones S."/>
            <person name="Gross S."/>
            <person name="Guigo R."/>
            <person name="Gustafson E.A."/>
            <person name="Haerty W."/>
            <person name="Hahn M.W."/>
            <person name="Halligan D.L."/>
            <person name="Halpern A.L."/>
            <person name="Halter G.M."/>
            <person name="Han M.V."/>
            <person name="Heger A."/>
            <person name="Hillier L."/>
            <person name="Hinrichs A.S."/>
            <person name="Holmes I."/>
            <person name="Hoskins R.A."/>
            <person name="Hubisz M.J."/>
            <person name="Hultmark D."/>
            <person name="Huntley M.A."/>
            <person name="Jaffe D.B."/>
            <person name="Jagadeeshan S."/>
            <person name="Jeck W.R."/>
            <person name="Johnson J."/>
            <person name="Jones C.D."/>
            <person name="Jordan W.C."/>
            <person name="Karpen G.H."/>
            <person name="Kataoka E."/>
            <person name="Keightley P.D."/>
            <person name="Kheradpour P."/>
            <person name="Kirkness E.F."/>
            <person name="Koerich L.B."/>
            <person name="Kristiansen K."/>
            <person name="Kudrna D."/>
            <person name="Kulathinal R.J."/>
            <person name="Kumar S."/>
            <person name="Kwok R."/>
            <person name="Lander E."/>
            <person name="Langley C.H."/>
            <person name="Lapoint R."/>
            <person name="Lazzaro B.P."/>
            <person name="Lee S.J."/>
            <person name="Levesque L."/>
            <person name="Li R."/>
            <person name="Lin C.F."/>
            <person name="Lin M.F."/>
            <person name="Lindblad-Toh K."/>
            <person name="Llopart A."/>
            <person name="Long M."/>
            <person name="Low L."/>
            <person name="Lozovsky E."/>
            <person name="Lu J."/>
            <person name="Luo M."/>
            <person name="Machado C.A."/>
            <person name="Makalowski W."/>
            <person name="Marzo M."/>
            <person name="Matsuda M."/>
            <person name="Matzkin L."/>
            <person name="McAllister B."/>
            <person name="McBride C.S."/>
            <person name="McKernan B."/>
            <person name="McKernan K."/>
            <person name="Mendez-Lago M."/>
            <person name="Minx P."/>
            <person name="Mollenhauer M.U."/>
            <person name="Montooth K."/>
            <person name="Mount S.M."/>
            <person name="Mu X."/>
            <person name="Myers E."/>
            <person name="Negre B."/>
            <person name="Newfeld S."/>
            <person name="Nielsen R."/>
            <person name="Noor M.A."/>
            <person name="O'Grady P."/>
            <person name="Pachter L."/>
            <person name="Papaceit M."/>
            <person name="Parisi M.J."/>
            <person name="Parisi M."/>
            <person name="Parts L."/>
            <person name="Pedersen J.S."/>
            <person name="Pesole G."/>
            <person name="Phillippy A.M."/>
            <person name="Ponting C.P."/>
            <person name="Pop M."/>
            <person name="Porcelli D."/>
            <person name="Powell J.R."/>
            <person name="Prohaska S."/>
            <person name="Pruitt K."/>
            <person name="Puig M."/>
            <person name="Quesneville H."/>
            <person name="Ram K.R."/>
            <person name="Rand D."/>
            <person name="Rasmussen M.D."/>
            <person name="Reed L.K."/>
            <person name="Reenan R."/>
            <person name="Reily A."/>
            <person name="Remington K.A."/>
            <person name="Rieger T.T."/>
            <person name="Ritchie M.G."/>
            <person name="Robin C."/>
            <person name="Rogers Y.H."/>
            <person name="Rohde C."/>
            <person name="Rozas J."/>
            <person name="Rubenfield M.J."/>
            <person name="Ruiz A."/>
            <person name="Russo S."/>
            <person name="Salzberg S.L."/>
            <person name="Sanchez-Gracia A."/>
            <person name="Saranga D.J."/>
            <person name="Sato H."/>
            <person name="Schaeffer S.W."/>
            <person name="Schatz M.C."/>
            <person name="Schlenke T."/>
            <person name="Schwartz R."/>
            <person name="Segarra C."/>
            <person name="Singh R.S."/>
            <person name="Sirot L."/>
            <person name="Sirota M."/>
            <person name="Sisneros N.B."/>
            <person name="Smith C.D."/>
            <person name="Smith T.F."/>
            <person name="Spieth J."/>
            <person name="Stage D.E."/>
            <person name="Stark A."/>
            <person name="Stephan W."/>
            <person name="Strausberg R.L."/>
            <person name="Strempel S."/>
            <person name="Sturgill D."/>
            <person name="Sutton G."/>
            <person name="Sutton G.G."/>
            <person name="Tao W."/>
            <person name="Teichmann S."/>
            <person name="Tobari Y.N."/>
            <person name="Tomimura Y."/>
            <person name="Tsolas J.M."/>
            <person name="Valente V.L."/>
            <person name="Venter E."/>
            <person name="Venter J.C."/>
            <person name="Vicario S."/>
            <person name="Vieira F.G."/>
            <person name="Vilella A.J."/>
            <person name="Villasante A."/>
            <person name="Walenz B."/>
            <person name="Wang J."/>
            <person name="Wasserman M."/>
            <person name="Watts T."/>
            <person name="Wilson D."/>
            <person name="Wilson R.K."/>
            <person name="Wing R.A."/>
            <person name="Wolfner M.F."/>
            <person name="Wong A."/>
            <person name="Wong G.K."/>
            <person name="Wu C.I."/>
            <person name="Wu G."/>
            <person name="Yamamoto D."/>
            <person name="Yang H.P."/>
            <person name="Yang S.P."/>
            <person name="Yorke J.A."/>
            <person name="Yoshida K."/>
            <person name="Zdobnov E."/>
            <person name="Zhang P."/>
            <person name="Zhang Y."/>
            <person name="Zimin A.V."/>
            <person name="Baldwin J."/>
            <person name="Abdouelleil A."/>
            <person name="Abdulkadir J."/>
            <person name="Abebe A."/>
            <person name="Abera B."/>
            <person name="Abreu J."/>
            <person name="Acer S.C."/>
            <person name="Aftuck L."/>
            <person name="Alexander A."/>
            <person name="An P."/>
            <person name="Anderson E."/>
            <person name="Anderson S."/>
            <person name="Arachi H."/>
            <person name="Azer M."/>
            <person name="Bachantsang P."/>
            <person name="Barry A."/>
            <person name="Bayul T."/>
            <person name="Berlin A."/>
            <person name="Bessette D."/>
            <person name="Bloom T."/>
            <person name="Blye J."/>
            <person name="Boguslavskiy L."/>
            <person name="Bonnet C."/>
            <person name="Boukhgalter B."/>
            <person name="Bourzgui I."/>
            <person name="Brown A."/>
            <person name="Cahill P."/>
            <person name="Channer S."/>
            <person name="Cheshatsang Y."/>
            <person name="Chuda L."/>
            <person name="Citroen M."/>
            <person name="Collymore A."/>
            <person name="Cooke P."/>
            <person name="Costello M."/>
            <person name="D'Aco K."/>
            <person name="Daza R."/>
            <person name="De Haan G."/>
            <person name="DeGray S."/>
            <person name="DeMaso C."/>
            <person name="Dhargay N."/>
            <person name="Dooley K."/>
            <person name="Dooley E."/>
            <person name="Doricent M."/>
            <person name="Dorje P."/>
            <person name="Dorjee K."/>
            <person name="Dupes A."/>
            <person name="Elong R."/>
            <person name="Falk J."/>
            <person name="Farina A."/>
            <person name="Faro S."/>
            <person name="Ferguson D."/>
            <person name="Fisher S."/>
            <person name="Foley C.D."/>
            <person name="Franke A."/>
            <person name="Friedrich D."/>
            <person name="Gadbois L."/>
            <person name="Gearin G."/>
            <person name="Gearin C.R."/>
            <person name="Giannoukos G."/>
            <person name="Goode T."/>
            <person name="Graham J."/>
            <person name="Grandbois E."/>
            <person name="Grewal S."/>
            <person name="Gyaltsen K."/>
            <person name="Hafez N."/>
            <person name="Hagos B."/>
            <person name="Hall J."/>
            <person name="Henson C."/>
            <person name="Hollinger A."/>
            <person name="Honan T."/>
            <person name="Huard M.D."/>
            <person name="Hughes L."/>
            <person name="Hurhula B."/>
            <person name="Husby M.E."/>
            <person name="Kamat A."/>
            <person name="Kanga B."/>
            <person name="Kashin S."/>
            <person name="Khazanovich D."/>
            <person name="Kisner P."/>
            <person name="Lance K."/>
            <person name="Lara M."/>
            <person name="Lee W."/>
            <person name="Lennon N."/>
            <person name="Letendre F."/>
            <person name="LeVine R."/>
            <person name="Lipovsky A."/>
            <person name="Liu X."/>
            <person name="Liu J."/>
            <person name="Liu S."/>
            <person name="Lokyitsang T."/>
            <person name="Lokyitsang Y."/>
            <person name="Lubonja R."/>
            <person name="Lui A."/>
            <person name="MacDonald P."/>
            <person name="Magnisalis V."/>
            <person name="Maru K."/>
            <person name="Matthews C."/>
            <person name="McCusker W."/>
            <person name="McDonough S."/>
            <person name="Mehta T."/>
            <person name="Meldrim J."/>
            <person name="Meneus L."/>
            <person name="Mihai O."/>
            <person name="Mihalev A."/>
            <person name="Mihova T."/>
            <person name="Mittelman R."/>
            <person name="Mlenga V."/>
            <person name="Montmayeur A."/>
            <person name="Mulrain L."/>
            <person name="Navidi A."/>
            <person name="Naylor J."/>
            <person name="Negash T."/>
            <person name="Nguyen T."/>
            <person name="Nguyen N."/>
            <person name="Nicol R."/>
            <person name="Norbu C."/>
            <person name="Norbu N."/>
            <person name="Novod N."/>
            <person name="O'Neill B."/>
            <person name="Osman S."/>
            <person name="Markiewicz E."/>
            <person name="Oyono O.L."/>
            <person name="Patti C."/>
            <person name="Phunkhang P."/>
            <person name="Pierre F."/>
            <person name="Priest M."/>
            <person name="Raghuraman S."/>
            <person name="Rege F."/>
            <person name="Reyes R."/>
            <person name="Rise C."/>
            <person name="Rogov P."/>
            <person name="Ross K."/>
            <person name="Ryan E."/>
            <person name="Settipalli S."/>
            <person name="Shea T."/>
            <person name="Sherpa N."/>
            <person name="Shi L."/>
            <person name="Shih D."/>
            <person name="Sparrow T."/>
            <person name="Spaulding J."/>
            <person name="Stalker J."/>
            <person name="Stange-Thomann N."/>
            <person name="Stavropoulos S."/>
            <person name="Stone C."/>
            <person name="Strader C."/>
            <person name="Tesfaye S."/>
            <person name="Thomson T."/>
            <person name="Thoulutsang Y."/>
            <person name="Thoulutsang D."/>
            <person name="Topham K."/>
            <person name="Topping I."/>
            <person name="Tsamla T."/>
            <person name="Vassiliev H."/>
            <person name="Vo A."/>
            <person name="Wangchuk T."/>
            <person name="Wangdi T."/>
            <person name="Weiand M."/>
            <person name="Wilkinson J."/>
            <person name="Wilson A."/>
            <person name="Yadav S."/>
            <person name="Young G."/>
            <person name="Yu Q."/>
            <person name="Zembek L."/>
            <person name="Zhong D."/>
            <person name="Zimmer A."/>
            <person name="Zwirko Z."/>
            <person name="Jaffe D.B."/>
            <person name="Alvarez P."/>
            <person name="Brockman W."/>
            <person name="Butler J."/>
            <person name="Chin C."/>
            <person name="Gnerre S."/>
            <person name="Grabherr M."/>
            <person name="Kleber M."/>
            <person name="Mauceli E."/>
            <person name="MacCallum I."/>
        </authorList>
    </citation>
    <scope>NUCLEOTIDE SEQUENCE [LARGE SCALE GENOMIC DNA]</scope>
    <source>
        <strain evidence="3">Tucson 15287-2541.00</strain>
    </source>
</reference>
<dbReference type="HOGENOM" id="CLU_1333164_0_0_1"/>